<dbReference type="Proteomes" id="UP000298390">
    <property type="component" value="Unassembled WGS sequence"/>
</dbReference>
<dbReference type="EMBL" id="SEKV01000445">
    <property type="protein sequence ID" value="TFY57205.1"/>
    <property type="molecule type" value="Genomic_DNA"/>
</dbReference>
<sequence>MAVHLHPMFSLVAGRNVEPPTPTLRSSQRAYPSAPVRDLGQRAIQRLAALKREEEEQNLEDLEDLKMTEEQRLLLERSFETVKFEAADLDGLKWDTPAAKRLLANWYSSQVFAIHKQYGLVPDGYPPLESDSASEEADFEPPLSSASDQTIIPDDVPDVAVEPPSPPPTARFRGAPPPLVWPPLALAQGLHERPPLLSPNEVHIPLSPGSLRRLPWHARAHPHGRRTPTYRVFSLPARLAPPRIDRRDTARPGDSPEAKADAGGAQLWAWAHRSSRPPLIGSKHPKKRVVSLPPGPPDAAPARAHAERVPPRGASRRRWVCAGVRSAPRELARGAGKIASVTRVAPTKLFEVGRRLSQCLAVSPDASPTLGSGSSVHPFPHVSNEDARAPAGNTKGATNLATRLAGLKIALPPLPERTLSMWGGQVTPEDELPPPLMTRSMSAFGYSRPELLDEEDSAGEWMPGGLSPELRW</sequence>
<protein>
    <submittedName>
        <fullName evidence="3">Uncharacterized protein</fullName>
    </submittedName>
</protein>
<name>A0A4Y9Y4A8_9APHY</name>
<accession>A0A4Y9Y4A8</accession>
<reference evidence="3 4" key="1">
    <citation type="submission" date="2019-01" db="EMBL/GenBank/DDBJ databases">
        <title>Genome sequencing of the rare red list fungi Fomitopsis rosea.</title>
        <authorList>
            <person name="Buettner E."/>
            <person name="Kellner H."/>
        </authorList>
    </citation>
    <scope>NUCLEOTIDE SEQUENCE [LARGE SCALE GENOMIC DNA]</scope>
    <source>
        <strain evidence="3 4">DSM 105464</strain>
    </source>
</reference>
<gene>
    <name evidence="3" type="ORF">EVJ58_g7165</name>
</gene>
<dbReference type="AlphaFoldDB" id="A0A4Y9Y4A8"/>
<evidence type="ECO:0000256" key="2">
    <source>
        <dbReference type="SAM" id="MobiDB-lite"/>
    </source>
</evidence>
<organism evidence="3 4">
    <name type="scientific">Rhodofomes roseus</name>
    <dbReference type="NCBI Taxonomy" id="34475"/>
    <lineage>
        <taxon>Eukaryota</taxon>
        <taxon>Fungi</taxon>
        <taxon>Dikarya</taxon>
        <taxon>Basidiomycota</taxon>
        <taxon>Agaricomycotina</taxon>
        <taxon>Agaricomycetes</taxon>
        <taxon>Polyporales</taxon>
        <taxon>Rhodofomes</taxon>
    </lineage>
</organism>
<dbReference type="CDD" id="cd22249">
    <property type="entry name" value="UDM1_RNF168_RNF169-like"/>
    <property type="match status" value="1"/>
</dbReference>
<evidence type="ECO:0000313" key="3">
    <source>
        <dbReference type="EMBL" id="TFY57205.1"/>
    </source>
</evidence>
<comment type="caution">
    <text evidence="3">The sequence shown here is derived from an EMBL/GenBank/DDBJ whole genome shotgun (WGS) entry which is preliminary data.</text>
</comment>
<feature type="region of interest" description="Disordered" evidence="2">
    <location>
        <begin position="276"/>
        <end position="311"/>
    </location>
</feature>
<feature type="coiled-coil region" evidence="1">
    <location>
        <begin position="45"/>
        <end position="72"/>
    </location>
</feature>
<feature type="region of interest" description="Disordered" evidence="2">
    <location>
        <begin position="452"/>
        <end position="472"/>
    </location>
</feature>
<proteinExistence type="predicted"/>
<keyword evidence="1" id="KW-0175">Coiled coil</keyword>
<evidence type="ECO:0000313" key="4">
    <source>
        <dbReference type="Proteomes" id="UP000298390"/>
    </source>
</evidence>
<feature type="region of interest" description="Disordered" evidence="2">
    <location>
        <begin position="126"/>
        <end position="151"/>
    </location>
</feature>
<evidence type="ECO:0000256" key="1">
    <source>
        <dbReference type="SAM" id="Coils"/>
    </source>
</evidence>